<evidence type="ECO:0000256" key="1">
    <source>
        <dbReference type="SAM" id="MobiDB-lite"/>
    </source>
</evidence>
<accession>A0A8H7F7C6</accession>
<gene>
    <name evidence="2" type="ORF">Agabi119p4_3370</name>
</gene>
<dbReference type="EMBL" id="JABXXO010000004">
    <property type="protein sequence ID" value="KAF7779025.1"/>
    <property type="molecule type" value="Genomic_DNA"/>
</dbReference>
<dbReference type="Proteomes" id="UP000629468">
    <property type="component" value="Unassembled WGS sequence"/>
</dbReference>
<organism evidence="2 3">
    <name type="scientific">Agaricus bisporus var. burnettii</name>
    <dbReference type="NCBI Taxonomy" id="192524"/>
    <lineage>
        <taxon>Eukaryota</taxon>
        <taxon>Fungi</taxon>
        <taxon>Dikarya</taxon>
        <taxon>Basidiomycota</taxon>
        <taxon>Agaricomycotina</taxon>
        <taxon>Agaricomycetes</taxon>
        <taxon>Agaricomycetidae</taxon>
        <taxon>Agaricales</taxon>
        <taxon>Agaricineae</taxon>
        <taxon>Agaricaceae</taxon>
        <taxon>Agaricus</taxon>
    </lineage>
</organism>
<evidence type="ECO:0000313" key="3">
    <source>
        <dbReference type="Proteomes" id="UP000629468"/>
    </source>
</evidence>
<reference evidence="2 3" key="1">
    <citation type="journal article" name="Sci. Rep.">
        <title>Telomere-to-telomere assembled and centromere annotated genomes of the two main subspecies of the button mushroom Agaricus bisporus reveal especially polymorphic chromosome ends.</title>
        <authorList>
            <person name="Sonnenberg A.S.M."/>
            <person name="Sedaghat-Telgerd N."/>
            <person name="Lavrijssen B."/>
            <person name="Ohm R.A."/>
            <person name="Hendrickx P.M."/>
            <person name="Scholtmeijer K."/>
            <person name="Baars J.J.P."/>
            <person name="van Peer A."/>
        </authorList>
    </citation>
    <scope>NUCLEOTIDE SEQUENCE [LARGE SCALE GENOMIC DNA]</scope>
    <source>
        <strain evidence="2 3">H119_p4</strain>
    </source>
</reference>
<protein>
    <submittedName>
        <fullName evidence="2">Uncharacterized protein</fullName>
    </submittedName>
</protein>
<feature type="compositionally biased region" description="Basic and acidic residues" evidence="1">
    <location>
        <begin position="89"/>
        <end position="101"/>
    </location>
</feature>
<feature type="compositionally biased region" description="Basic and acidic residues" evidence="1">
    <location>
        <begin position="1"/>
        <end position="12"/>
    </location>
</feature>
<feature type="compositionally biased region" description="Basic residues" evidence="1">
    <location>
        <begin position="138"/>
        <end position="147"/>
    </location>
</feature>
<feature type="region of interest" description="Disordered" evidence="1">
    <location>
        <begin position="1"/>
        <end position="147"/>
    </location>
</feature>
<evidence type="ECO:0000313" key="2">
    <source>
        <dbReference type="EMBL" id="KAF7779025.1"/>
    </source>
</evidence>
<sequence length="147" mass="15611">MKAHETKPDQKSVHIATNPNSVHVTRTSGGCKAGESITKVDGELDGHGDDEARCERGKETVETIGHEETNAMVRPTSAGTSTAGKKRRIDSENQEIKKENDEVNVGNEDQTAPSGSGVAPSLGVDGADSEGSSQVRRAAPRKKRYIS</sequence>
<name>A0A8H7F7C6_AGABI</name>
<feature type="compositionally biased region" description="Polar residues" evidence="1">
    <location>
        <begin position="15"/>
        <end position="28"/>
    </location>
</feature>
<feature type="compositionally biased region" description="Basic and acidic residues" evidence="1">
    <location>
        <begin position="38"/>
        <end position="69"/>
    </location>
</feature>
<dbReference type="AlphaFoldDB" id="A0A8H7F7C6"/>
<comment type="caution">
    <text evidence="2">The sequence shown here is derived from an EMBL/GenBank/DDBJ whole genome shotgun (WGS) entry which is preliminary data.</text>
</comment>
<proteinExistence type="predicted"/>